<sequence>MVKVREHWREREQRVRMTRDDEGKRTQDREGEEQSCDRGCERRRINKRQRETKGDYRSAATLHLHRRCTFFHLVFLCVTFELEPARETKRESLSSSLPLHVGGIQVRVRV</sequence>
<dbReference type="AlphaFoldDB" id="A0A5K1DI85"/>
<feature type="compositionally biased region" description="Basic and acidic residues" evidence="1">
    <location>
        <begin position="1"/>
        <end position="29"/>
    </location>
</feature>
<evidence type="ECO:0000256" key="1">
    <source>
        <dbReference type="SAM" id="MobiDB-lite"/>
    </source>
</evidence>
<feature type="region of interest" description="Disordered" evidence="1">
    <location>
        <begin position="1"/>
        <end position="39"/>
    </location>
</feature>
<organism evidence="2">
    <name type="scientific">Nymphaea colorata</name>
    <name type="common">pocket water lily</name>
    <dbReference type="NCBI Taxonomy" id="210225"/>
    <lineage>
        <taxon>Eukaryota</taxon>
        <taxon>Viridiplantae</taxon>
        <taxon>Streptophyta</taxon>
        <taxon>Embryophyta</taxon>
        <taxon>Tracheophyta</taxon>
        <taxon>Spermatophyta</taxon>
        <taxon>Magnoliopsida</taxon>
        <taxon>Nymphaeales</taxon>
        <taxon>Nymphaeaceae</taxon>
        <taxon>Nymphaea</taxon>
    </lineage>
</organism>
<proteinExistence type="predicted"/>
<protein>
    <submittedName>
        <fullName evidence="2">Uncharacterized protein</fullName>
    </submittedName>
</protein>
<name>A0A5K1DI85_9MAGN</name>
<dbReference type="EMBL" id="LR721783">
    <property type="protein sequence ID" value="VVW38991.1"/>
    <property type="molecule type" value="Genomic_DNA"/>
</dbReference>
<reference evidence="2" key="1">
    <citation type="submission" date="2019-09" db="EMBL/GenBank/DDBJ databases">
        <authorList>
            <person name="Zhang L."/>
        </authorList>
    </citation>
    <scope>NUCLEOTIDE SEQUENCE</scope>
</reference>
<gene>
    <name evidence="2" type="ORF">NYM_LOCUS20633</name>
</gene>
<accession>A0A5K1DI85</accession>
<dbReference type="Gramene" id="NC5G0267720.1">
    <property type="protein sequence ID" value="NC5G0267720.1:cds"/>
    <property type="gene ID" value="NC5G0267720"/>
</dbReference>
<evidence type="ECO:0000313" key="2">
    <source>
        <dbReference type="EMBL" id="VVW38991.1"/>
    </source>
</evidence>